<evidence type="ECO:0000313" key="3">
    <source>
        <dbReference type="Proteomes" id="UP000824469"/>
    </source>
</evidence>
<evidence type="ECO:0000256" key="1">
    <source>
        <dbReference type="SAM" id="MobiDB-lite"/>
    </source>
</evidence>
<accession>A0AA38CR88</accession>
<feature type="region of interest" description="Disordered" evidence="1">
    <location>
        <begin position="300"/>
        <end position="329"/>
    </location>
</feature>
<dbReference type="OMA" id="IAPCKWM"/>
<dbReference type="PANTHER" id="PTHR12498">
    <property type="entry name" value="N-TERMINAL ASPARAGINE AMIDOHYDROLASE"/>
    <property type="match status" value="1"/>
</dbReference>
<feature type="non-terminal residue" evidence="2">
    <location>
        <position position="1"/>
    </location>
</feature>
<dbReference type="GO" id="GO:0008418">
    <property type="term" value="F:protein-N-terminal asparagine amidohydrolase activity"/>
    <property type="evidence" value="ECO:0007669"/>
    <property type="project" value="InterPro"/>
</dbReference>
<reference evidence="2 3" key="1">
    <citation type="journal article" date="2021" name="Nat. Plants">
        <title>The Taxus genome provides insights into paclitaxel biosynthesis.</title>
        <authorList>
            <person name="Xiong X."/>
            <person name="Gou J."/>
            <person name="Liao Q."/>
            <person name="Li Y."/>
            <person name="Zhou Q."/>
            <person name="Bi G."/>
            <person name="Li C."/>
            <person name="Du R."/>
            <person name="Wang X."/>
            <person name="Sun T."/>
            <person name="Guo L."/>
            <person name="Liang H."/>
            <person name="Lu P."/>
            <person name="Wu Y."/>
            <person name="Zhang Z."/>
            <person name="Ro D.K."/>
            <person name="Shang Y."/>
            <person name="Huang S."/>
            <person name="Yan J."/>
        </authorList>
    </citation>
    <scope>NUCLEOTIDE SEQUENCE [LARGE SCALE GENOMIC DNA]</scope>
    <source>
        <strain evidence="2">Ta-2019</strain>
    </source>
</reference>
<comment type="caution">
    <text evidence="2">The sequence shown here is derived from an EMBL/GenBank/DDBJ whole genome shotgun (WGS) entry which is preliminary data.</text>
</comment>
<proteinExistence type="predicted"/>
<evidence type="ECO:0000313" key="2">
    <source>
        <dbReference type="EMBL" id="KAH9302332.1"/>
    </source>
</evidence>
<protein>
    <recommendedName>
        <fullName evidence="4">Protein N-terminal asparagine amidohydrolase</fullName>
    </recommendedName>
</protein>
<evidence type="ECO:0008006" key="4">
    <source>
        <dbReference type="Google" id="ProtNLM"/>
    </source>
</evidence>
<dbReference type="InterPro" id="IPR026750">
    <property type="entry name" value="NTAN1"/>
</dbReference>
<organism evidence="2 3">
    <name type="scientific">Taxus chinensis</name>
    <name type="common">Chinese yew</name>
    <name type="synonym">Taxus wallichiana var. chinensis</name>
    <dbReference type="NCBI Taxonomy" id="29808"/>
    <lineage>
        <taxon>Eukaryota</taxon>
        <taxon>Viridiplantae</taxon>
        <taxon>Streptophyta</taxon>
        <taxon>Embryophyta</taxon>
        <taxon>Tracheophyta</taxon>
        <taxon>Spermatophyta</taxon>
        <taxon>Pinopsida</taxon>
        <taxon>Pinidae</taxon>
        <taxon>Conifers II</taxon>
        <taxon>Cupressales</taxon>
        <taxon>Taxaceae</taxon>
        <taxon>Taxus</taxon>
    </lineage>
</organism>
<gene>
    <name evidence="2" type="ORF">KI387_013915</name>
</gene>
<dbReference type="AlphaFoldDB" id="A0AA38CR88"/>
<dbReference type="Pfam" id="PF14736">
    <property type="entry name" value="N_Asn_amidohyd"/>
    <property type="match status" value="1"/>
</dbReference>
<dbReference type="Proteomes" id="UP000824469">
    <property type="component" value="Unassembled WGS sequence"/>
</dbReference>
<dbReference type="GO" id="GO:0005634">
    <property type="term" value="C:nucleus"/>
    <property type="evidence" value="ECO:0007669"/>
    <property type="project" value="TreeGrafter"/>
</dbReference>
<dbReference type="PANTHER" id="PTHR12498:SF0">
    <property type="entry name" value="PROTEIN N-TERMINAL ASPARAGINE AMIDOHYDROLASE"/>
    <property type="match status" value="1"/>
</dbReference>
<dbReference type="EMBL" id="JAHRHJ020000009">
    <property type="protein sequence ID" value="KAH9302332.1"/>
    <property type="molecule type" value="Genomic_DNA"/>
</dbReference>
<sequence>GHQLVLNLLQHPSLTAKTNAFKSLSETIIKLPIDPTSVGSESSSVKFVYVFQREYATVNPSYVELVGTDEATTCVGLVISNRTTRMTSVAHFDSEERVKWGFLQMLSGVVCTEKDAVLDVHLIGGFDDTRERFFNKVFKNENIVVKNTHSSVSTLTTHQYNEKLVLDGYSWPLCLRIVEALQGMHHHFHLQTFCILNHNTSAGPKGLVCPIVRGFVVNTVTGNIMPASFDRSARCPDEVVRRIRVSFSFEDPTWKGRLLETYDTQSDRFVIAPCKWSPTWKYYAAKLLKLSDSELLLQTSTSPDVENPDFADAERRSPEDAREISISKDANNGTLLAIGFQPQPNQAK</sequence>
<name>A0AA38CR88_TAXCH</name>
<dbReference type="GO" id="GO:0006511">
    <property type="term" value="P:ubiquitin-dependent protein catabolic process"/>
    <property type="evidence" value="ECO:0007669"/>
    <property type="project" value="TreeGrafter"/>
</dbReference>
<keyword evidence="3" id="KW-1185">Reference proteome</keyword>
<feature type="compositionally biased region" description="Basic and acidic residues" evidence="1">
    <location>
        <begin position="312"/>
        <end position="326"/>
    </location>
</feature>